<comment type="caution">
    <text evidence="1">The sequence shown here is derived from an EMBL/GenBank/DDBJ whole genome shotgun (WGS) entry which is preliminary data.</text>
</comment>
<evidence type="ECO:0000313" key="1">
    <source>
        <dbReference type="EMBL" id="RCI01689.1"/>
    </source>
</evidence>
<evidence type="ECO:0000313" key="2">
    <source>
        <dbReference type="Proteomes" id="UP000253551"/>
    </source>
</evidence>
<dbReference type="AlphaFoldDB" id="A0A367KHQ9"/>
<reference evidence="1 2" key="1">
    <citation type="journal article" date="2018" name="G3 (Bethesda)">
        <title>Phylogenetic and Phylogenomic Definition of Rhizopus Species.</title>
        <authorList>
            <person name="Gryganskyi A.P."/>
            <person name="Golan J."/>
            <person name="Dolatabadi S."/>
            <person name="Mondo S."/>
            <person name="Robb S."/>
            <person name="Idnurm A."/>
            <person name="Muszewska A."/>
            <person name="Steczkiewicz K."/>
            <person name="Masonjones S."/>
            <person name="Liao H.L."/>
            <person name="Gajdeczka M.T."/>
            <person name="Anike F."/>
            <person name="Vuek A."/>
            <person name="Anishchenko I.M."/>
            <person name="Voigt K."/>
            <person name="de Hoog G.S."/>
            <person name="Smith M.E."/>
            <person name="Heitman J."/>
            <person name="Vilgalys R."/>
            <person name="Stajich J.E."/>
        </authorList>
    </citation>
    <scope>NUCLEOTIDE SEQUENCE [LARGE SCALE GENOMIC DNA]</scope>
    <source>
        <strain evidence="1 2">LSU 92-RS-03</strain>
    </source>
</reference>
<accession>A0A367KHQ9</accession>
<keyword evidence="2" id="KW-1185">Reference proteome</keyword>
<proteinExistence type="predicted"/>
<protein>
    <submittedName>
        <fullName evidence="1">Uncharacterized protein</fullName>
    </submittedName>
</protein>
<dbReference type="Proteomes" id="UP000253551">
    <property type="component" value="Unassembled WGS sequence"/>
</dbReference>
<sequence length="103" mass="12550">MLPYWLSSWYRQQQQQIQLQEPFHDQQYDTEEGEWVEVITPTTKRRQPQKIIEEQKEEEGEEALVVEKRLSRQERRANARLEIREKKKQARQQAMVSRLVAVK</sequence>
<name>A0A367KHQ9_RHIST</name>
<organism evidence="1 2">
    <name type="scientific">Rhizopus stolonifer</name>
    <name type="common">Rhizopus nigricans</name>
    <dbReference type="NCBI Taxonomy" id="4846"/>
    <lineage>
        <taxon>Eukaryota</taxon>
        <taxon>Fungi</taxon>
        <taxon>Fungi incertae sedis</taxon>
        <taxon>Mucoromycota</taxon>
        <taxon>Mucoromycotina</taxon>
        <taxon>Mucoromycetes</taxon>
        <taxon>Mucorales</taxon>
        <taxon>Mucorineae</taxon>
        <taxon>Rhizopodaceae</taxon>
        <taxon>Rhizopus</taxon>
    </lineage>
</organism>
<dbReference type="EMBL" id="PJQM01001709">
    <property type="protein sequence ID" value="RCI01689.1"/>
    <property type="molecule type" value="Genomic_DNA"/>
</dbReference>
<gene>
    <name evidence="1" type="ORF">CU098_012044</name>
</gene>
<dbReference type="OrthoDB" id="2248618at2759"/>